<organism evidence="1 2">
    <name type="scientific">Mycoplasma todarodis</name>
    <dbReference type="NCBI Taxonomy" id="1937191"/>
    <lineage>
        <taxon>Bacteria</taxon>
        <taxon>Bacillati</taxon>
        <taxon>Mycoplasmatota</taxon>
        <taxon>Mollicutes</taxon>
        <taxon>Mycoplasmataceae</taxon>
        <taxon>Mycoplasma</taxon>
    </lineage>
</organism>
<evidence type="ECO:0008006" key="3">
    <source>
        <dbReference type="Google" id="ProtNLM"/>
    </source>
</evidence>
<dbReference type="AlphaFoldDB" id="A0A4R0XNY7"/>
<evidence type="ECO:0000313" key="1">
    <source>
        <dbReference type="EMBL" id="TCG10675.1"/>
    </source>
</evidence>
<name>A0A4R0XNY7_9MOLU</name>
<dbReference type="RefSeq" id="WP_131613618.1">
    <property type="nucleotide sequence ID" value="NZ_PSZP01000026.1"/>
</dbReference>
<sequence length="90" mass="10643">MENNTNTNIDEDRIIEITLEDGKKVDGEILFTFEANGDDFVLYEVQEELFAAKVDEQGQLKPIEEDEWALVEKVYEEYQETYVEEEEEEE</sequence>
<dbReference type="Proteomes" id="UP000291072">
    <property type="component" value="Unassembled WGS sequence"/>
</dbReference>
<protein>
    <recommendedName>
        <fullName evidence="3">DUF1292 domain-containing protein</fullName>
    </recommendedName>
</protein>
<proteinExistence type="predicted"/>
<dbReference type="EMBL" id="PSZP01000026">
    <property type="protein sequence ID" value="TCG10675.1"/>
    <property type="molecule type" value="Genomic_DNA"/>
</dbReference>
<dbReference type="Pfam" id="PF06949">
    <property type="entry name" value="DUF1292"/>
    <property type="match status" value="1"/>
</dbReference>
<comment type="caution">
    <text evidence="1">The sequence shown here is derived from an EMBL/GenBank/DDBJ whole genome shotgun (WGS) entry which is preliminary data.</text>
</comment>
<dbReference type="OrthoDB" id="9880455at2"/>
<evidence type="ECO:0000313" key="2">
    <source>
        <dbReference type="Proteomes" id="UP000291072"/>
    </source>
</evidence>
<keyword evidence="2" id="KW-1185">Reference proteome</keyword>
<gene>
    <name evidence="1" type="ORF">C4B25_03275</name>
</gene>
<dbReference type="InterPro" id="IPR009711">
    <property type="entry name" value="UPF0473"/>
</dbReference>
<accession>A0A4R0XNY7</accession>
<reference evidence="1 2" key="1">
    <citation type="submission" date="2018-02" db="EMBL/GenBank/DDBJ databases">
        <title>Mycoplasma marinum and Mycoplasma todarodis sp. nov., moderately halophilic and psychrotolerant mycoplasmas isolated from cephalopods.</title>
        <authorList>
            <person name="Viver T."/>
        </authorList>
    </citation>
    <scope>NUCLEOTIDE SEQUENCE [LARGE SCALE GENOMIC DNA]</scope>
    <source>
        <strain evidence="1 2">5H</strain>
    </source>
</reference>